<accession>E3N726</accession>
<evidence type="ECO:0000256" key="2">
    <source>
        <dbReference type="SAM" id="SignalP"/>
    </source>
</evidence>
<name>E3N726_CAERE</name>
<dbReference type="eggNOG" id="ENOG502TK9Z">
    <property type="taxonomic scope" value="Eukaryota"/>
</dbReference>
<dbReference type="Proteomes" id="UP000008281">
    <property type="component" value="Unassembled WGS sequence"/>
</dbReference>
<reference evidence="3" key="1">
    <citation type="submission" date="2007-07" db="EMBL/GenBank/DDBJ databases">
        <title>PCAP assembly of the Caenorhabditis remanei genome.</title>
        <authorList>
            <consortium name="The Caenorhabditis remanei Sequencing Consortium"/>
            <person name="Wilson R.K."/>
        </authorList>
    </citation>
    <scope>NUCLEOTIDE SEQUENCE [LARGE SCALE GENOMIC DNA]</scope>
    <source>
        <strain evidence="3">PB4641</strain>
    </source>
</reference>
<keyword evidence="4" id="KW-1185">Reference proteome</keyword>
<evidence type="ECO:0000313" key="3">
    <source>
        <dbReference type="EMBL" id="EFO88392.1"/>
    </source>
</evidence>
<gene>
    <name evidence="3" type="ORF">CRE_11393</name>
</gene>
<feature type="compositionally biased region" description="Acidic residues" evidence="1">
    <location>
        <begin position="159"/>
        <end position="191"/>
    </location>
</feature>
<feature type="chain" id="PRO_5015090093" evidence="2">
    <location>
        <begin position="21"/>
        <end position="245"/>
    </location>
</feature>
<dbReference type="AlphaFoldDB" id="E3N726"/>
<proteinExistence type="predicted"/>
<organism evidence="4">
    <name type="scientific">Caenorhabditis remanei</name>
    <name type="common">Caenorhabditis vulgaris</name>
    <dbReference type="NCBI Taxonomy" id="31234"/>
    <lineage>
        <taxon>Eukaryota</taxon>
        <taxon>Metazoa</taxon>
        <taxon>Ecdysozoa</taxon>
        <taxon>Nematoda</taxon>
        <taxon>Chromadorea</taxon>
        <taxon>Rhabditida</taxon>
        <taxon>Rhabditina</taxon>
        <taxon>Rhabditomorpha</taxon>
        <taxon>Rhabditoidea</taxon>
        <taxon>Rhabditidae</taxon>
        <taxon>Peloderinae</taxon>
        <taxon>Caenorhabditis</taxon>
    </lineage>
</organism>
<dbReference type="OMA" id="YNDRRRI"/>
<feature type="compositionally biased region" description="Basic and acidic residues" evidence="1">
    <location>
        <begin position="90"/>
        <end position="101"/>
    </location>
</feature>
<feature type="compositionally biased region" description="Acidic residues" evidence="1">
    <location>
        <begin position="119"/>
        <end position="148"/>
    </location>
</feature>
<dbReference type="OrthoDB" id="10381382at2759"/>
<feature type="compositionally biased region" description="Acidic residues" evidence="1">
    <location>
        <begin position="102"/>
        <end position="111"/>
    </location>
</feature>
<protein>
    <submittedName>
        <fullName evidence="3">Uncharacterized protein</fullName>
    </submittedName>
</protein>
<keyword evidence="2" id="KW-0732">Signal</keyword>
<dbReference type="EMBL" id="DS268545">
    <property type="protein sequence ID" value="EFO88392.1"/>
    <property type="molecule type" value="Genomic_DNA"/>
</dbReference>
<evidence type="ECO:0000313" key="4">
    <source>
        <dbReference type="Proteomes" id="UP000008281"/>
    </source>
</evidence>
<feature type="signal peptide" evidence="2">
    <location>
        <begin position="1"/>
        <end position="20"/>
    </location>
</feature>
<feature type="compositionally biased region" description="Basic and acidic residues" evidence="1">
    <location>
        <begin position="198"/>
        <end position="207"/>
    </location>
</feature>
<sequence length="245" mass="28396">MRSLLPVFILFLSFYSIANARRINVIVKKTNGWHDSATIQSIDYEKLGRKSWEELTEVERYLLETEHALRGLNLDSVSEEYDYQEGEYDEISHDSKEKDNEEATDSEDNCIEDSGKDDTPEDDEVNSVSDEAIEEGEGIDDDNNVNDVDDSRNENQSKEEDDESEDSEEDSAEDSEEDESTETDESLPEEDASQKPSETSHHYNDRRRIGGRAARVWNTRQYQYYHLSVHYLINVYVKLRSKIDI</sequence>
<feature type="region of interest" description="Disordered" evidence="1">
    <location>
        <begin position="86"/>
        <end position="207"/>
    </location>
</feature>
<dbReference type="HOGENOM" id="CLU_1134453_0_0_1"/>
<evidence type="ECO:0000256" key="1">
    <source>
        <dbReference type="SAM" id="MobiDB-lite"/>
    </source>
</evidence>
<feature type="compositionally biased region" description="Basic and acidic residues" evidence="1">
    <location>
        <begin position="149"/>
        <end position="158"/>
    </location>
</feature>